<dbReference type="Gene3D" id="3.30.230.10">
    <property type="match status" value="1"/>
</dbReference>
<dbReference type="GO" id="GO:0004335">
    <property type="term" value="F:galactokinase activity"/>
    <property type="evidence" value="ECO:0007669"/>
    <property type="project" value="InterPro"/>
</dbReference>
<accession>A0A1F6B182</accession>
<evidence type="ECO:0000256" key="1">
    <source>
        <dbReference type="ARBA" id="ARBA00006566"/>
    </source>
</evidence>
<dbReference type="AlphaFoldDB" id="A0A1F6B182"/>
<dbReference type="GO" id="GO:0006012">
    <property type="term" value="P:galactose metabolic process"/>
    <property type="evidence" value="ECO:0007669"/>
    <property type="project" value="InterPro"/>
</dbReference>
<evidence type="ECO:0000256" key="2">
    <source>
        <dbReference type="ARBA" id="ARBA00022741"/>
    </source>
</evidence>
<keyword evidence="2" id="KW-0547">Nucleotide-binding</keyword>
<evidence type="ECO:0000313" key="8">
    <source>
        <dbReference type="Proteomes" id="UP000176450"/>
    </source>
</evidence>
<dbReference type="PRINTS" id="PR00959">
    <property type="entry name" value="MEVGALKINASE"/>
</dbReference>
<protein>
    <recommendedName>
        <fullName evidence="9">Galactokinase</fullName>
    </recommendedName>
</protein>
<evidence type="ECO:0000313" key="7">
    <source>
        <dbReference type="EMBL" id="OGG30502.1"/>
    </source>
</evidence>
<dbReference type="PANTHER" id="PTHR10457:SF7">
    <property type="entry name" value="GALACTOKINASE-RELATED"/>
    <property type="match status" value="1"/>
</dbReference>
<dbReference type="InterPro" id="IPR014721">
    <property type="entry name" value="Ribsml_uS5_D2-typ_fold_subgr"/>
</dbReference>
<evidence type="ECO:0000259" key="5">
    <source>
        <dbReference type="Pfam" id="PF00288"/>
    </source>
</evidence>
<comment type="similarity">
    <text evidence="1">Belongs to the GHMP kinase family. GalK subfamily.</text>
</comment>
<dbReference type="InterPro" id="IPR019539">
    <property type="entry name" value="GalKase_N"/>
</dbReference>
<dbReference type="GO" id="GO:0005524">
    <property type="term" value="F:ATP binding"/>
    <property type="evidence" value="ECO:0007669"/>
    <property type="project" value="UniProtKB-KW"/>
</dbReference>
<dbReference type="GO" id="GO:0005829">
    <property type="term" value="C:cytosol"/>
    <property type="evidence" value="ECO:0007669"/>
    <property type="project" value="TreeGrafter"/>
</dbReference>
<comment type="caution">
    <text evidence="7">The sequence shown here is derived from an EMBL/GenBank/DDBJ whole genome shotgun (WGS) entry which is preliminary data.</text>
</comment>
<keyword evidence="3" id="KW-0418">Kinase</keyword>
<dbReference type="SUPFAM" id="SSF54211">
    <property type="entry name" value="Ribosomal protein S5 domain 2-like"/>
    <property type="match status" value="1"/>
</dbReference>
<dbReference type="PRINTS" id="PR00473">
    <property type="entry name" value="GALCTOKINASE"/>
</dbReference>
<feature type="domain" description="Galactokinase N-terminal" evidence="6">
    <location>
        <begin position="30"/>
        <end position="77"/>
    </location>
</feature>
<keyword evidence="3" id="KW-0808">Transferase</keyword>
<dbReference type="SUPFAM" id="SSF55060">
    <property type="entry name" value="GHMP Kinase, C-terminal domain"/>
    <property type="match status" value="1"/>
</dbReference>
<dbReference type="PIRSF" id="PIRSF000530">
    <property type="entry name" value="Galactokinase"/>
    <property type="match status" value="1"/>
</dbReference>
<dbReference type="InterPro" id="IPR020568">
    <property type="entry name" value="Ribosomal_Su5_D2-typ_SF"/>
</dbReference>
<feature type="domain" description="GHMP kinase N-terminal" evidence="5">
    <location>
        <begin position="113"/>
        <end position="199"/>
    </location>
</feature>
<dbReference type="Gene3D" id="3.30.70.890">
    <property type="entry name" value="GHMP kinase, C-terminal domain"/>
    <property type="match status" value="1"/>
</dbReference>
<dbReference type="InterPro" id="IPR006204">
    <property type="entry name" value="GHMP_kinase_N_dom"/>
</dbReference>
<sequence>MNGGSGRNQKAGSVQDEPDLENRVQAQKIQFKKLFGTKPSVISRAPGRAEILGCHTDYNYGFALAAGISRSTLAFFAKRNDKKISVSSNAFDGTPIQFSLTHIEKDTTNSWTNYVRAVIRELNNTHVLPGGADILIDSNVPKSGGVSSSAALELAIAYGMLALYNHPIAQTKIASLCKVAENSDLVKSPCGFLDQGTVAFAQSGKMVFFDFLPKGDAPVSRVETVIANFNNNDVSFVIPVDLTLERQLGESGYVQRRRMCEESLPFWQNVLKKPVRSLRDVTTKDFVAHRDTLEKKNPVMRKRVEHIIYENDRVLKAIPALAAGDIKTFGNLLTQSGISGLELYGLDENTPQLTFLVTHGRILPGVLGMRNMGGGFSAIALALVKKSAMKEFQSKLQASYKKKFGRTLEFIEFSLTQGAEILYV</sequence>
<evidence type="ECO:0000259" key="6">
    <source>
        <dbReference type="Pfam" id="PF10509"/>
    </source>
</evidence>
<gene>
    <name evidence="7" type="ORF">A3A63_03905</name>
</gene>
<dbReference type="Pfam" id="PF10509">
    <property type="entry name" value="GalKase_gal_bdg"/>
    <property type="match status" value="1"/>
</dbReference>
<name>A0A1F6B182_9BACT</name>
<evidence type="ECO:0000256" key="3">
    <source>
        <dbReference type="ARBA" id="ARBA00022777"/>
    </source>
</evidence>
<dbReference type="Pfam" id="PF00288">
    <property type="entry name" value="GHMP_kinases_N"/>
    <property type="match status" value="1"/>
</dbReference>
<organism evidence="7 8">
    <name type="scientific">Candidatus Gottesmanbacteria bacterium RIFCSPLOWO2_01_FULL_46_9</name>
    <dbReference type="NCBI Taxonomy" id="1798394"/>
    <lineage>
        <taxon>Bacteria</taxon>
        <taxon>Candidatus Gottesmaniibacteriota</taxon>
    </lineage>
</organism>
<reference evidence="7 8" key="1">
    <citation type="journal article" date="2016" name="Nat. Commun.">
        <title>Thousands of microbial genomes shed light on interconnected biogeochemical processes in an aquifer system.</title>
        <authorList>
            <person name="Anantharaman K."/>
            <person name="Brown C.T."/>
            <person name="Hug L.A."/>
            <person name="Sharon I."/>
            <person name="Castelle C.J."/>
            <person name="Probst A.J."/>
            <person name="Thomas B.C."/>
            <person name="Singh A."/>
            <person name="Wilkins M.J."/>
            <person name="Karaoz U."/>
            <person name="Brodie E.L."/>
            <person name="Williams K.H."/>
            <person name="Hubbard S.S."/>
            <person name="Banfield J.F."/>
        </authorList>
    </citation>
    <scope>NUCLEOTIDE SEQUENCE [LARGE SCALE GENOMIC DNA]</scope>
</reference>
<dbReference type="InterPro" id="IPR036554">
    <property type="entry name" value="GHMP_kinase_C_sf"/>
</dbReference>
<proteinExistence type="inferred from homology"/>
<dbReference type="InterPro" id="IPR006206">
    <property type="entry name" value="Mevalonate/galactokinase"/>
</dbReference>
<dbReference type="EMBL" id="MFJX01000035">
    <property type="protein sequence ID" value="OGG30502.1"/>
    <property type="molecule type" value="Genomic_DNA"/>
</dbReference>
<evidence type="ECO:0000256" key="4">
    <source>
        <dbReference type="ARBA" id="ARBA00022840"/>
    </source>
</evidence>
<keyword evidence="4" id="KW-0067">ATP-binding</keyword>
<dbReference type="Proteomes" id="UP000176450">
    <property type="component" value="Unassembled WGS sequence"/>
</dbReference>
<dbReference type="InterPro" id="IPR000705">
    <property type="entry name" value="Galactokinase"/>
</dbReference>
<dbReference type="PANTHER" id="PTHR10457">
    <property type="entry name" value="MEVALONATE KINASE/GALACTOKINASE"/>
    <property type="match status" value="1"/>
</dbReference>
<evidence type="ECO:0008006" key="9">
    <source>
        <dbReference type="Google" id="ProtNLM"/>
    </source>
</evidence>